<reference evidence="1" key="2">
    <citation type="submission" date="2020-11" db="EMBL/GenBank/DDBJ databases">
        <authorList>
            <person name="McCartney M.A."/>
            <person name="Auch B."/>
            <person name="Kono T."/>
            <person name="Mallez S."/>
            <person name="Becker A."/>
            <person name="Gohl D.M."/>
            <person name="Silverstein K.A.T."/>
            <person name="Koren S."/>
            <person name="Bechman K.B."/>
            <person name="Herman A."/>
            <person name="Abrahante J.E."/>
            <person name="Garbe J."/>
        </authorList>
    </citation>
    <scope>NUCLEOTIDE SEQUENCE</scope>
    <source>
        <strain evidence="1">Duluth1</strain>
        <tissue evidence="1">Whole animal</tissue>
    </source>
</reference>
<reference evidence="1" key="1">
    <citation type="journal article" date="2019" name="bioRxiv">
        <title>The Genome of the Zebra Mussel, Dreissena polymorpha: A Resource for Invasive Species Research.</title>
        <authorList>
            <person name="McCartney M.A."/>
            <person name="Auch B."/>
            <person name="Kono T."/>
            <person name="Mallez S."/>
            <person name="Zhang Y."/>
            <person name="Obille A."/>
            <person name="Becker A."/>
            <person name="Abrahante J.E."/>
            <person name="Garbe J."/>
            <person name="Badalamenti J.P."/>
            <person name="Herman A."/>
            <person name="Mangelson H."/>
            <person name="Liachko I."/>
            <person name="Sullivan S."/>
            <person name="Sone E.D."/>
            <person name="Koren S."/>
            <person name="Silverstein K.A.T."/>
            <person name="Beckman K.B."/>
            <person name="Gohl D.M."/>
        </authorList>
    </citation>
    <scope>NUCLEOTIDE SEQUENCE</scope>
    <source>
        <strain evidence="1">Duluth1</strain>
        <tissue evidence="1">Whole animal</tissue>
    </source>
</reference>
<protein>
    <submittedName>
        <fullName evidence="1">Uncharacterized protein</fullName>
    </submittedName>
</protein>
<keyword evidence="2" id="KW-1185">Reference proteome</keyword>
<comment type="caution">
    <text evidence="1">The sequence shown here is derived from an EMBL/GenBank/DDBJ whole genome shotgun (WGS) entry which is preliminary data.</text>
</comment>
<gene>
    <name evidence="1" type="ORF">DPMN_181380</name>
</gene>
<dbReference type="EMBL" id="JAIWYP010000010">
    <property type="protein sequence ID" value="KAH3746960.1"/>
    <property type="molecule type" value="Genomic_DNA"/>
</dbReference>
<proteinExistence type="predicted"/>
<accession>A0A9D4DEE0</accession>
<dbReference type="Proteomes" id="UP000828390">
    <property type="component" value="Unassembled WGS sequence"/>
</dbReference>
<evidence type="ECO:0000313" key="2">
    <source>
        <dbReference type="Proteomes" id="UP000828390"/>
    </source>
</evidence>
<dbReference type="AlphaFoldDB" id="A0A9D4DEE0"/>
<organism evidence="1 2">
    <name type="scientific">Dreissena polymorpha</name>
    <name type="common">Zebra mussel</name>
    <name type="synonym">Mytilus polymorpha</name>
    <dbReference type="NCBI Taxonomy" id="45954"/>
    <lineage>
        <taxon>Eukaryota</taxon>
        <taxon>Metazoa</taxon>
        <taxon>Spiralia</taxon>
        <taxon>Lophotrochozoa</taxon>
        <taxon>Mollusca</taxon>
        <taxon>Bivalvia</taxon>
        <taxon>Autobranchia</taxon>
        <taxon>Heteroconchia</taxon>
        <taxon>Euheterodonta</taxon>
        <taxon>Imparidentia</taxon>
        <taxon>Neoheterodontei</taxon>
        <taxon>Myida</taxon>
        <taxon>Dreissenoidea</taxon>
        <taxon>Dreissenidae</taxon>
        <taxon>Dreissena</taxon>
    </lineage>
</organism>
<name>A0A9D4DEE0_DREPO</name>
<evidence type="ECO:0000313" key="1">
    <source>
        <dbReference type="EMBL" id="KAH3746960.1"/>
    </source>
</evidence>
<sequence length="197" mass="21832">MTSILVTSISANKTTIPRLPKAINRTFDIKQLPGGSLCSIVPYRKPSNRPIPVFECPVTIEEIKPVESIPVKLARLKELLYSFGRSAAFCDDLSEVQNIPNWSIFSAKTIDKDKQNSVSTIAYNPIVMSKPTNYSTIYKTLLLAKEVANALGQSHISVVFDMGLLYKALEIVWIQDDDLKGVIPMDGGMHLLMSIFA</sequence>